<keyword evidence="1" id="KW-0472">Membrane</keyword>
<evidence type="ECO:0008006" key="4">
    <source>
        <dbReference type="Google" id="ProtNLM"/>
    </source>
</evidence>
<evidence type="ECO:0000313" key="3">
    <source>
        <dbReference type="Proteomes" id="UP001610444"/>
    </source>
</evidence>
<organism evidence="2 3">
    <name type="scientific">Aspergillus pseudodeflectus</name>
    <dbReference type="NCBI Taxonomy" id="176178"/>
    <lineage>
        <taxon>Eukaryota</taxon>
        <taxon>Fungi</taxon>
        <taxon>Dikarya</taxon>
        <taxon>Ascomycota</taxon>
        <taxon>Pezizomycotina</taxon>
        <taxon>Eurotiomycetes</taxon>
        <taxon>Eurotiomycetidae</taxon>
        <taxon>Eurotiales</taxon>
        <taxon>Aspergillaceae</taxon>
        <taxon>Aspergillus</taxon>
        <taxon>Aspergillus subgen. Nidulantes</taxon>
    </lineage>
</organism>
<keyword evidence="3" id="KW-1185">Reference proteome</keyword>
<evidence type="ECO:0000256" key="1">
    <source>
        <dbReference type="SAM" id="Phobius"/>
    </source>
</evidence>
<keyword evidence="1" id="KW-1133">Transmembrane helix</keyword>
<feature type="transmembrane region" description="Helical" evidence="1">
    <location>
        <begin position="47"/>
        <end position="67"/>
    </location>
</feature>
<keyword evidence="1" id="KW-0812">Transmembrane</keyword>
<reference evidence="2 3" key="1">
    <citation type="submission" date="2024-07" db="EMBL/GenBank/DDBJ databases">
        <title>Section-level genome sequencing and comparative genomics of Aspergillus sections Usti and Cavernicolus.</title>
        <authorList>
            <consortium name="Lawrence Berkeley National Laboratory"/>
            <person name="Nybo J.L."/>
            <person name="Vesth T.C."/>
            <person name="Theobald S."/>
            <person name="Frisvad J.C."/>
            <person name="Larsen T.O."/>
            <person name="Kjaerboelling I."/>
            <person name="Rothschild-Mancinelli K."/>
            <person name="Lyhne E.K."/>
            <person name="Kogle M.E."/>
            <person name="Barry K."/>
            <person name="Clum A."/>
            <person name="Na H."/>
            <person name="Ledsgaard L."/>
            <person name="Lin J."/>
            <person name="Lipzen A."/>
            <person name="Kuo A."/>
            <person name="Riley R."/>
            <person name="Mondo S."/>
            <person name="LaButti K."/>
            <person name="Haridas S."/>
            <person name="Pangalinan J."/>
            <person name="Salamov A.A."/>
            <person name="Simmons B.A."/>
            <person name="Magnuson J.K."/>
            <person name="Chen J."/>
            <person name="Drula E."/>
            <person name="Henrissat B."/>
            <person name="Wiebenga A."/>
            <person name="Lubbers R.J."/>
            <person name="Gomes A.C."/>
            <person name="Macurrencykelacurrency M.R."/>
            <person name="Stajich J."/>
            <person name="Grigoriev I.V."/>
            <person name="Mortensen U.H."/>
            <person name="De vries R.P."/>
            <person name="Baker S.E."/>
            <person name="Andersen M.R."/>
        </authorList>
    </citation>
    <scope>NUCLEOTIDE SEQUENCE [LARGE SCALE GENOMIC DNA]</scope>
    <source>
        <strain evidence="2 3">CBS 756.74</strain>
    </source>
</reference>
<dbReference type="RefSeq" id="XP_070893314.1">
    <property type="nucleotide sequence ID" value="XM_071041912.1"/>
</dbReference>
<comment type="caution">
    <text evidence="2">The sequence shown here is derived from an EMBL/GenBank/DDBJ whole genome shotgun (WGS) entry which is preliminary data.</text>
</comment>
<accession>A0ABR4JFZ5</accession>
<gene>
    <name evidence="2" type="ORF">BJX68DRAFT_248400</name>
</gene>
<dbReference type="EMBL" id="JBFXLR010000079">
    <property type="protein sequence ID" value="KAL2838957.1"/>
    <property type="molecule type" value="Genomic_DNA"/>
</dbReference>
<protein>
    <recommendedName>
        <fullName evidence="4">Secreted peptide</fullName>
    </recommendedName>
</protein>
<dbReference type="GeneID" id="98157076"/>
<proteinExistence type="predicted"/>
<dbReference type="Proteomes" id="UP001610444">
    <property type="component" value="Unassembled WGS sequence"/>
</dbReference>
<evidence type="ECO:0000313" key="2">
    <source>
        <dbReference type="EMBL" id="KAL2838957.1"/>
    </source>
</evidence>
<feature type="transmembrane region" description="Helical" evidence="1">
    <location>
        <begin position="7"/>
        <end position="27"/>
    </location>
</feature>
<sequence>MTSFCFCYFFLSQSILNIIIVLLLSSLHSPPPTISHPSPEAVSLSFVYVFVSPLVVQVQVFLSIPLASRVMCSSSLFFLSQPSSVMYVVYSCQWNA</sequence>
<name>A0ABR4JFZ5_9EURO</name>